<dbReference type="Gene3D" id="6.10.340.10">
    <property type="match status" value="1"/>
</dbReference>
<name>A0ABT8RF18_9BACT</name>
<dbReference type="SUPFAM" id="SSF55781">
    <property type="entry name" value="GAF domain-like"/>
    <property type="match status" value="1"/>
</dbReference>
<dbReference type="NCBIfam" id="TIGR00229">
    <property type="entry name" value="sensory_box"/>
    <property type="match status" value="1"/>
</dbReference>
<dbReference type="InterPro" id="IPR029016">
    <property type="entry name" value="GAF-like_dom_sf"/>
</dbReference>
<evidence type="ECO:0000313" key="7">
    <source>
        <dbReference type="Proteomes" id="UP001168528"/>
    </source>
</evidence>
<dbReference type="PANTHER" id="PTHR44757:SF2">
    <property type="entry name" value="BIOFILM ARCHITECTURE MAINTENANCE PROTEIN MBAA"/>
    <property type="match status" value="1"/>
</dbReference>
<dbReference type="InterPro" id="IPR000014">
    <property type="entry name" value="PAS"/>
</dbReference>
<dbReference type="CDD" id="cd06225">
    <property type="entry name" value="HAMP"/>
    <property type="match status" value="1"/>
</dbReference>
<evidence type="ECO:0000256" key="2">
    <source>
        <dbReference type="SAM" id="Phobius"/>
    </source>
</evidence>
<dbReference type="CDD" id="cd12913">
    <property type="entry name" value="PDC1_MCP_like"/>
    <property type="match status" value="1"/>
</dbReference>
<evidence type="ECO:0000313" key="6">
    <source>
        <dbReference type="EMBL" id="MDO1450281.1"/>
    </source>
</evidence>
<keyword evidence="2" id="KW-0812">Transmembrane</keyword>
<evidence type="ECO:0000259" key="4">
    <source>
        <dbReference type="PROSITE" id="PS50113"/>
    </source>
</evidence>
<evidence type="ECO:0000259" key="3">
    <source>
        <dbReference type="PROSITE" id="PS50112"/>
    </source>
</evidence>
<feature type="domain" description="HAMP" evidence="5">
    <location>
        <begin position="388"/>
        <end position="431"/>
    </location>
</feature>
<dbReference type="InterPro" id="IPR035965">
    <property type="entry name" value="PAS-like_dom_sf"/>
</dbReference>
<protein>
    <submittedName>
        <fullName evidence="6">PAS domain-containing protein</fullName>
    </submittedName>
</protein>
<dbReference type="SMART" id="SM00065">
    <property type="entry name" value="GAF"/>
    <property type="match status" value="1"/>
</dbReference>
<feature type="domain" description="PAC" evidence="4">
    <location>
        <begin position="714"/>
        <end position="766"/>
    </location>
</feature>
<keyword evidence="1" id="KW-0175">Coiled coil</keyword>
<dbReference type="Gene3D" id="3.30.450.40">
    <property type="match status" value="1"/>
</dbReference>
<dbReference type="RefSeq" id="WP_302041084.1">
    <property type="nucleotide sequence ID" value="NZ_JAUKPO010000028.1"/>
</dbReference>
<evidence type="ECO:0000256" key="1">
    <source>
        <dbReference type="SAM" id="Coils"/>
    </source>
</evidence>
<dbReference type="EMBL" id="JAUKPO010000028">
    <property type="protein sequence ID" value="MDO1450281.1"/>
    <property type="molecule type" value="Genomic_DNA"/>
</dbReference>
<dbReference type="InterPro" id="IPR003660">
    <property type="entry name" value="HAMP_dom"/>
</dbReference>
<dbReference type="InterPro" id="IPR003018">
    <property type="entry name" value="GAF"/>
</dbReference>
<dbReference type="InterPro" id="IPR013655">
    <property type="entry name" value="PAS_fold_3"/>
</dbReference>
<sequence length="785" mass="87392">MQLSSRYNTISFKVTLIVAVATFVLVAMLFSYSIIQIRKNAVASAKENAMAMARDYSGRLKATIETPLSSSRSLSNSLLAIKDEELQSSLTRDDVNGMLKNYLQSHTSLLGTYTLWEPNAFDGKDSLYINSLGHDHTGRFIPYWVRVNGKISLEPLVDYETAGTGNYYLIPKKTAQESVLDPYIYPIGGKQVLMMSVVVPIIKNGQFLGITGSDISIDWIQDMVDADQKQIFGGLGQLYVLSTNGTIAAATGKRQLLGKKVEAALPHLQNLQSQPSMVSNDTLRVYAPINFGHSTATWQVCISVPLAELTKHAQAQMVNLIWLSITFLAGFIVFVIWLLKKQLNPIYQISSIAMEVAQGNLAITEVQANNREIEELNAAFFKVVESQREITGVCTAIARGDFSKRAVVKSEKDELSKAVNQMIDNLKTSAEEDAKRSWANEGLAKFGEILRSDKELNLLAESVLANLVKYTGANQGAFFLVNESASKQVQLEMIACYAYNRKKFISKKIEVGEGLVGQCYLEKDSIYLTDIPQNYVQITSGLGEATPSSVLLVPLLNNGQMEGVIELASFKPFKDYEIAFIKKIAESIASTISTVRVNEQTKTLLEKSQQQAEELRAQEEEMRQNMEELNATQEEMTRKQIELGGQIAALNNAAIVSEVDLRGNIIFANDEFCRLAKYTREELIGKKQSIVRHPDMPAALFDDLWATIVKGKVWKGEVKNRAKDGSYYWVDATITPVLGENGRPIKYIGVRYDITSKKEQEERITFAIKEAQEKAGLTTEKWTKS</sequence>
<dbReference type="Pfam" id="PF13185">
    <property type="entry name" value="GAF_2"/>
    <property type="match status" value="1"/>
</dbReference>
<dbReference type="InterPro" id="IPR001610">
    <property type="entry name" value="PAC"/>
</dbReference>
<dbReference type="SMART" id="SM00091">
    <property type="entry name" value="PAS"/>
    <property type="match status" value="1"/>
</dbReference>
<feature type="transmembrane region" description="Helical" evidence="2">
    <location>
        <begin position="320"/>
        <end position="339"/>
    </location>
</feature>
<keyword evidence="7" id="KW-1185">Reference proteome</keyword>
<gene>
    <name evidence="6" type="ORF">Q0590_28635</name>
</gene>
<keyword evidence="2" id="KW-0472">Membrane</keyword>
<dbReference type="PANTHER" id="PTHR44757">
    <property type="entry name" value="DIGUANYLATE CYCLASE DGCP"/>
    <property type="match status" value="1"/>
</dbReference>
<dbReference type="InterPro" id="IPR000700">
    <property type="entry name" value="PAS-assoc_C"/>
</dbReference>
<dbReference type="SUPFAM" id="SSF55785">
    <property type="entry name" value="PYP-like sensor domain (PAS domain)"/>
    <property type="match status" value="1"/>
</dbReference>
<dbReference type="SMART" id="SM00086">
    <property type="entry name" value="PAC"/>
    <property type="match status" value="1"/>
</dbReference>
<feature type="transmembrane region" description="Helical" evidence="2">
    <location>
        <begin position="12"/>
        <end position="35"/>
    </location>
</feature>
<dbReference type="CDD" id="cd00130">
    <property type="entry name" value="PAS"/>
    <property type="match status" value="1"/>
</dbReference>
<reference evidence="6" key="1">
    <citation type="submission" date="2023-07" db="EMBL/GenBank/DDBJ databases">
        <title>The genome sequence of Rhodocytophaga aerolata KACC 12507.</title>
        <authorList>
            <person name="Zhang X."/>
        </authorList>
    </citation>
    <scope>NUCLEOTIDE SEQUENCE</scope>
    <source>
        <strain evidence="6">KACC 12507</strain>
    </source>
</reference>
<proteinExistence type="predicted"/>
<dbReference type="PROSITE" id="PS50112">
    <property type="entry name" value="PAS"/>
    <property type="match status" value="1"/>
</dbReference>
<dbReference type="Proteomes" id="UP001168528">
    <property type="component" value="Unassembled WGS sequence"/>
</dbReference>
<accession>A0ABT8RF18</accession>
<comment type="caution">
    <text evidence="6">The sequence shown here is derived from an EMBL/GenBank/DDBJ whole genome shotgun (WGS) entry which is preliminary data.</text>
</comment>
<feature type="domain" description="PAS" evidence="3">
    <location>
        <begin position="659"/>
        <end position="695"/>
    </location>
</feature>
<dbReference type="Gene3D" id="3.30.450.20">
    <property type="entry name" value="PAS domain"/>
    <property type="match status" value="3"/>
</dbReference>
<evidence type="ECO:0000259" key="5">
    <source>
        <dbReference type="PROSITE" id="PS50885"/>
    </source>
</evidence>
<feature type="coiled-coil region" evidence="1">
    <location>
        <begin position="598"/>
        <end position="642"/>
    </location>
</feature>
<dbReference type="InterPro" id="IPR052155">
    <property type="entry name" value="Biofilm_reg_signaling"/>
</dbReference>
<keyword evidence="2" id="KW-1133">Transmembrane helix</keyword>
<dbReference type="Pfam" id="PF00672">
    <property type="entry name" value="HAMP"/>
    <property type="match status" value="1"/>
</dbReference>
<dbReference type="PROSITE" id="PS50885">
    <property type="entry name" value="HAMP"/>
    <property type="match status" value="1"/>
</dbReference>
<dbReference type="Pfam" id="PF22673">
    <property type="entry name" value="MCP-like_PDC_1"/>
    <property type="match status" value="1"/>
</dbReference>
<dbReference type="Pfam" id="PF08447">
    <property type="entry name" value="PAS_3"/>
    <property type="match status" value="1"/>
</dbReference>
<dbReference type="PROSITE" id="PS50113">
    <property type="entry name" value="PAC"/>
    <property type="match status" value="1"/>
</dbReference>
<organism evidence="6 7">
    <name type="scientific">Rhodocytophaga aerolata</name>
    <dbReference type="NCBI Taxonomy" id="455078"/>
    <lineage>
        <taxon>Bacteria</taxon>
        <taxon>Pseudomonadati</taxon>
        <taxon>Bacteroidota</taxon>
        <taxon>Cytophagia</taxon>
        <taxon>Cytophagales</taxon>
        <taxon>Rhodocytophagaceae</taxon>
        <taxon>Rhodocytophaga</taxon>
    </lineage>
</organism>